<dbReference type="Proteomes" id="UP000192596">
    <property type="component" value="Unassembled WGS sequence"/>
</dbReference>
<accession>A0A1V8TFX6</accession>
<gene>
    <name evidence="1" type="ORF">B0A48_04515</name>
</gene>
<evidence type="ECO:0008006" key="3">
    <source>
        <dbReference type="Google" id="ProtNLM"/>
    </source>
</evidence>
<protein>
    <recommendedName>
        <fullName evidence="3">F-box domain-containing protein</fullName>
    </recommendedName>
</protein>
<dbReference type="InParanoid" id="A0A1V8TFX6"/>
<evidence type="ECO:0000313" key="1">
    <source>
        <dbReference type="EMBL" id="OQO10158.1"/>
    </source>
</evidence>
<keyword evidence="2" id="KW-1185">Reference proteome</keyword>
<reference evidence="2" key="1">
    <citation type="submission" date="2017-03" db="EMBL/GenBank/DDBJ databases">
        <title>Genomes of endolithic fungi from Antarctica.</title>
        <authorList>
            <person name="Coleine C."/>
            <person name="Masonjones S."/>
            <person name="Stajich J.E."/>
        </authorList>
    </citation>
    <scope>NUCLEOTIDE SEQUENCE [LARGE SCALE GENOMIC DNA]</scope>
    <source>
        <strain evidence="2">CCFEE 5527</strain>
    </source>
</reference>
<organism evidence="1 2">
    <name type="scientific">Cryoendolithus antarcticus</name>
    <dbReference type="NCBI Taxonomy" id="1507870"/>
    <lineage>
        <taxon>Eukaryota</taxon>
        <taxon>Fungi</taxon>
        <taxon>Dikarya</taxon>
        <taxon>Ascomycota</taxon>
        <taxon>Pezizomycotina</taxon>
        <taxon>Dothideomycetes</taxon>
        <taxon>Dothideomycetidae</taxon>
        <taxon>Cladosporiales</taxon>
        <taxon>Cladosporiaceae</taxon>
        <taxon>Cryoendolithus</taxon>
    </lineage>
</organism>
<comment type="caution">
    <text evidence="1">The sequence shown here is derived from an EMBL/GenBank/DDBJ whole genome shotgun (WGS) entry which is preliminary data.</text>
</comment>
<dbReference type="AlphaFoldDB" id="A0A1V8TFX6"/>
<evidence type="ECO:0000313" key="2">
    <source>
        <dbReference type="Proteomes" id="UP000192596"/>
    </source>
</evidence>
<proteinExistence type="predicted"/>
<name>A0A1V8TFX6_9PEZI</name>
<sequence length="472" mass="52398">MDPSTDLEEISKMAADADNVAATQHTQETQVAYPATLDGVDARCGGGSPPSAAEKALGITELTEKILASDIGMQQLFALKRVNKHFHNCITGHLLSSVMFPVRARPSLGPFWDGPYDFAYIKMNPFLHAILGRYCLFDVEEEEPDLAAPTPMDLHLDIDREDLPSLVKRLDDALSGTKLWHATLVAEMSPFREVQIRCYSTCLPDPALHRADHQTLTSSSNTEVTDTMASLSNPAAVGKVFSIVELTERILASGINMVDLFKLKRVNKHFRDIITSSTILKPAMFLSYKTGGRMFAQRMLGNDAELTLNPTLISTLSALGRCEIRRGFTCRIEIKQTFDGFPGLISALDQCLQANAQWLGTLVTSAETVLHVQLEREKKPNIRWTSFVHRDFPIYGGETVGDLMRELRAHAGKIQEVPADTLVVMHMDLFASDHTKRLTNVDMVRRLASRPKQRLMAALYAEEVITESEAQG</sequence>
<dbReference type="EMBL" id="NAJO01000009">
    <property type="protein sequence ID" value="OQO10158.1"/>
    <property type="molecule type" value="Genomic_DNA"/>
</dbReference>